<name>A0ABQ0KQ83_MYCNV</name>
<reference evidence="1 2" key="1">
    <citation type="journal article" date="2016" name="Genome Announc.">
        <title>Draft Genome Sequences of Five Rapidly Growing Mycobacterium Species, M. thermoresistibile, M. fortuitum subsp. acetamidolyticum, M. canariasense, M. brisbanense, and M. novocastrense.</title>
        <authorList>
            <person name="Katahira K."/>
            <person name="Ogura Y."/>
            <person name="Gotoh Y."/>
            <person name="Hayashi T."/>
        </authorList>
    </citation>
    <scope>NUCLEOTIDE SEQUENCE [LARGE SCALE GENOMIC DNA]</scope>
    <source>
        <strain evidence="1 2">JCM18114</strain>
    </source>
</reference>
<dbReference type="EMBL" id="BCTA01000072">
    <property type="protein sequence ID" value="GAT11762.1"/>
    <property type="molecule type" value="Genomic_DNA"/>
</dbReference>
<gene>
    <name evidence="1" type="ORF">RMCN_4895</name>
</gene>
<evidence type="ECO:0000313" key="1">
    <source>
        <dbReference type="EMBL" id="GAT11762.1"/>
    </source>
</evidence>
<organism evidence="1 2">
    <name type="scientific">Mycolicibacterium novocastrense</name>
    <name type="common">Mycobacterium novocastrense</name>
    <dbReference type="NCBI Taxonomy" id="59813"/>
    <lineage>
        <taxon>Bacteria</taxon>
        <taxon>Bacillati</taxon>
        <taxon>Actinomycetota</taxon>
        <taxon>Actinomycetes</taxon>
        <taxon>Mycobacteriales</taxon>
        <taxon>Mycobacteriaceae</taxon>
        <taxon>Mycolicibacterium</taxon>
    </lineage>
</organism>
<keyword evidence="2" id="KW-1185">Reference proteome</keyword>
<protein>
    <submittedName>
        <fullName evidence="1">Uncharacterized protein</fullName>
    </submittedName>
</protein>
<sequence>MHTLPVAEIFAVQLHDTGNPQCFGRVTVRCPYCAQLHGHRVFDNDRIQFTRTALCTGDNPVLRYRVDLALQIADRAASHWHPCGRATSTPTVVETDVVIRSQAGI</sequence>
<comment type="caution">
    <text evidence="1">The sequence shown here is derived from an EMBL/GenBank/DDBJ whole genome shotgun (WGS) entry which is preliminary data.</text>
</comment>
<evidence type="ECO:0000313" key="2">
    <source>
        <dbReference type="Proteomes" id="UP000069773"/>
    </source>
</evidence>
<dbReference type="Proteomes" id="UP000069773">
    <property type="component" value="Unassembled WGS sequence"/>
</dbReference>
<accession>A0ABQ0KQ83</accession>
<proteinExistence type="predicted"/>